<protein>
    <recommendedName>
        <fullName evidence="9 13">Ubiquitin carboxyl-terminal hydrolase</fullName>
        <ecNumber evidence="9 13">3.4.19.12</ecNumber>
    </recommendedName>
</protein>
<feature type="domain" description="UCH catalytic" evidence="14">
    <location>
        <begin position="3"/>
        <end position="221"/>
    </location>
</feature>
<dbReference type="PANTHER" id="PTHR10589">
    <property type="entry name" value="UBIQUITIN CARBOXYL-TERMINAL HYDROLASE"/>
    <property type="match status" value="1"/>
</dbReference>
<dbReference type="InterPro" id="IPR017390">
    <property type="entry name" value="Ubiquitinyl_hydrolase_UCH37"/>
</dbReference>
<dbReference type="PROSITE" id="PS52048">
    <property type="entry name" value="UCH_DOMAIN"/>
    <property type="match status" value="1"/>
</dbReference>
<evidence type="ECO:0000256" key="8">
    <source>
        <dbReference type="ARBA" id="ARBA00023242"/>
    </source>
</evidence>
<dbReference type="SUPFAM" id="SSF54001">
    <property type="entry name" value="Cysteine proteinases"/>
    <property type="match status" value="1"/>
</dbReference>
<proteinExistence type="inferred from homology"/>
<comment type="similarity">
    <text evidence="3 9 12 13">Belongs to the peptidase C12 family.</text>
</comment>
<feature type="active site" description="Nucleophile" evidence="10 12">
    <location>
        <position position="83"/>
    </location>
</feature>
<comment type="subcellular location">
    <subcellularLocation>
        <location evidence="2">Nucleus</location>
    </subcellularLocation>
</comment>
<dbReference type="Pfam" id="PF01088">
    <property type="entry name" value="Peptidase_C12"/>
    <property type="match status" value="1"/>
</dbReference>
<evidence type="ECO:0000256" key="6">
    <source>
        <dbReference type="ARBA" id="ARBA00022801"/>
    </source>
</evidence>
<dbReference type="OrthoDB" id="1924260at2759"/>
<sequence length="367" mass="42622">MGDWCTIESDPGVFTELIRGIGVKGVQVEEVYSLEDQQLIQQIQPIYGLVFLFKWTDKLEKRECLLNYDNELFFANQVIQNACATQALLAILLNKDDQIDIGEDLKNFKTFTATLDPQMKGLAISNQENIQRVHNSFSRPEPFIFTQSKKKATENDDVFHFVSFVPHKGKLYELDGLQQGPILLGSYENDDWLTLATQEINARILKYSQDEVRFNLLALTIDKRYQCQNNIKQLELQKLGLYQYAKDNQVELDAMQESDFADLNAKLSEQEKLATQVDAQVNKDIVLVKIADINDQIAQQKIIIEEEEYKFKKYEVENVRRRHNYIPFIVELFRQTAKKGKLAELIEKAKQKKKEKAQSQQQQQKKN</sequence>
<feature type="active site" description="Proton donor" evidence="10 12">
    <location>
        <position position="160"/>
    </location>
</feature>
<keyword evidence="16" id="KW-1185">Reference proteome</keyword>
<dbReference type="OMA" id="YIQYEIQ"/>
<keyword evidence="7 9" id="KW-0788">Thiol protease</keyword>
<evidence type="ECO:0000256" key="7">
    <source>
        <dbReference type="ARBA" id="ARBA00022807"/>
    </source>
</evidence>
<dbReference type="InterPro" id="IPR038765">
    <property type="entry name" value="Papain-like_cys_pep_sf"/>
</dbReference>
<dbReference type="GeneID" id="7826586"/>
<dbReference type="eggNOG" id="KOG2778">
    <property type="taxonomic scope" value="Eukaryota"/>
</dbReference>
<evidence type="ECO:0000256" key="5">
    <source>
        <dbReference type="ARBA" id="ARBA00022786"/>
    </source>
</evidence>
<dbReference type="PANTHER" id="PTHR10589:SF16">
    <property type="entry name" value="UBIQUITIN CARBOXYL-TERMINAL HYDROLASE ISOZYME L5"/>
    <property type="match status" value="1"/>
</dbReference>
<dbReference type="CDD" id="cd09617">
    <property type="entry name" value="Peptidase_C12_UCH37_BAP1"/>
    <property type="match status" value="1"/>
</dbReference>
<dbReference type="Pfam" id="PF18031">
    <property type="entry name" value="UCH_C"/>
    <property type="match status" value="1"/>
</dbReference>
<dbReference type="EC" id="3.4.19.12" evidence="9 13"/>
<dbReference type="RefSeq" id="XP_001023490.3">
    <property type="nucleotide sequence ID" value="XM_001023490.4"/>
</dbReference>
<evidence type="ECO:0000256" key="10">
    <source>
        <dbReference type="PIRSR" id="PIRSR038120-1"/>
    </source>
</evidence>
<dbReference type="PRINTS" id="PR00707">
    <property type="entry name" value="UBCTHYDRLASE"/>
</dbReference>
<dbReference type="InterPro" id="IPR001578">
    <property type="entry name" value="Peptidase_C12_UCH"/>
</dbReference>
<organism evidence="15 16">
    <name type="scientific">Tetrahymena thermophila (strain SB210)</name>
    <dbReference type="NCBI Taxonomy" id="312017"/>
    <lineage>
        <taxon>Eukaryota</taxon>
        <taxon>Sar</taxon>
        <taxon>Alveolata</taxon>
        <taxon>Ciliophora</taxon>
        <taxon>Intramacronucleata</taxon>
        <taxon>Oligohymenophorea</taxon>
        <taxon>Hymenostomatida</taxon>
        <taxon>Tetrahymenina</taxon>
        <taxon>Tetrahymenidae</taxon>
        <taxon>Tetrahymena</taxon>
    </lineage>
</organism>
<reference evidence="16" key="1">
    <citation type="journal article" date="2006" name="PLoS Biol.">
        <title>Macronuclear genome sequence of the ciliate Tetrahymena thermophila, a model eukaryote.</title>
        <authorList>
            <person name="Eisen J.A."/>
            <person name="Coyne R.S."/>
            <person name="Wu M."/>
            <person name="Wu D."/>
            <person name="Thiagarajan M."/>
            <person name="Wortman J.R."/>
            <person name="Badger J.H."/>
            <person name="Ren Q."/>
            <person name="Amedeo P."/>
            <person name="Jones K.M."/>
            <person name="Tallon L.J."/>
            <person name="Delcher A.L."/>
            <person name="Salzberg S.L."/>
            <person name="Silva J.C."/>
            <person name="Haas B.J."/>
            <person name="Majoros W.H."/>
            <person name="Farzad M."/>
            <person name="Carlton J.M."/>
            <person name="Smith R.K. Jr."/>
            <person name="Garg J."/>
            <person name="Pearlman R.E."/>
            <person name="Karrer K.M."/>
            <person name="Sun L."/>
            <person name="Manning G."/>
            <person name="Elde N.C."/>
            <person name="Turkewitz A.P."/>
            <person name="Asai D.J."/>
            <person name="Wilkes D.E."/>
            <person name="Wang Y."/>
            <person name="Cai H."/>
            <person name="Collins K."/>
            <person name="Stewart B.A."/>
            <person name="Lee S.R."/>
            <person name="Wilamowska K."/>
            <person name="Weinberg Z."/>
            <person name="Ruzzo W.L."/>
            <person name="Wloga D."/>
            <person name="Gaertig J."/>
            <person name="Frankel J."/>
            <person name="Tsao C.-C."/>
            <person name="Gorovsky M.A."/>
            <person name="Keeling P.J."/>
            <person name="Waller R.F."/>
            <person name="Patron N.J."/>
            <person name="Cherry J.M."/>
            <person name="Stover N.A."/>
            <person name="Krieger C.J."/>
            <person name="del Toro C."/>
            <person name="Ryder H.F."/>
            <person name="Williamson S.C."/>
            <person name="Barbeau R.A."/>
            <person name="Hamilton E.P."/>
            <person name="Orias E."/>
        </authorList>
    </citation>
    <scope>NUCLEOTIDE SEQUENCE [LARGE SCALE GENOMIC DNA]</scope>
    <source>
        <strain evidence="16">SB210</strain>
    </source>
</reference>
<name>I7LX13_TETTS</name>
<keyword evidence="5 9" id="KW-0833">Ubl conjugation pathway</keyword>
<comment type="catalytic activity">
    <reaction evidence="1 9 12 13">
        <text>Thiol-dependent hydrolysis of ester, thioester, amide, peptide and isopeptide bonds formed by the C-terminal Gly of ubiquitin (a 76-residue protein attached to proteins as an intracellular targeting signal).</text>
        <dbReference type="EC" id="3.4.19.12"/>
    </reaction>
</comment>
<dbReference type="HOGENOM" id="CLU_018316_0_1_1"/>
<dbReference type="InterPro" id="IPR036959">
    <property type="entry name" value="Peptidase_C12_UCH_sf"/>
</dbReference>
<dbReference type="AlphaFoldDB" id="I7LX13"/>
<dbReference type="GO" id="GO:0005634">
    <property type="term" value="C:nucleus"/>
    <property type="evidence" value="ECO:0007669"/>
    <property type="project" value="UniProtKB-SubCell"/>
</dbReference>
<dbReference type="PIRSF" id="PIRSF038120">
    <property type="entry name" value="Ubiquitinyl_hydrolase_UCH37"/>
    <property type="match status" value="1"/>
</dbReference>
<keyword evidence="4 9" id="KW-0645">Protease</keyword>
<accession>I7LX13</accession>
<evidence type="ECO:0000313" key="15">
    <source>
        <dbReference type="EMBL" id="EAS03245.3"/>
    </source>
</evidence>
<evidence type="ECO:0000256" key="12">
    <source>
        <dbReference type="PROSITE-ProRule" id="PRU01393"/>
    </source>
</evidence>
<dbReference type="GO" id="GO:0004843">
    <property type="term" value="F:cysteine-type deubiquitinase activity"/>
    <property type="evidence" value="ECO:0007669"/>
    <property type="project" value="UniProtKB-UniRule"/>
</dbReference>
<evidence type="ECO:0000256" key="1">
    <source>
        <dbReference type="ARBA" id="ARBA00000707"/>
    </source>
</evidence>
<dbReference type="PROSITE" id="PS52049">
    <property type="entry name" value="ULD"/>
    <property type="match status" value="1"/>
</dbReference>
<dbReference type="InParanoid" id="I7LX13"/>
<feature type="site" description="Important for enzyme activity" evidence="11 12">
    <location>
        <position position="175"/>
    </location>
</feature>
<dbReference type="InterPro" id="IPR041507">
    <property type="entry name" value="UCH_C"/>
</dbReference>
<dbReference type="GO" id="GO:0005737">
    <property type="term" value="C:cytoplasm"/>
    <property type="evidence" value="ECO:0007669"/>
    <property type="project" value="TreeGrafter"/>
</dbReference>
<keyword evidence="6 9" id="KW-0378">Hydrolase</keyword>
<dbReference type="Gene3D" id="3.40.532.10">
    <property type="entry name" value="Peptidase C12, ubiquitin carboxyl-terminal hydrolase"/>
    <property type="match status" value="1"/>
</dbReference>
<evidence type="ECO:0000256" key="2">
    <source>
        <dbReference type="ARBA" id="ARBA00004123"/>
    </source>
</evidence>
<dbReference type="STRING" id="312017.I7LX13"/>
<evidence type="ECO:0000256" key="9">
    <source>
        <dbReference type="PIRNR" id="PIRNR038120"/>
    </source>
</evidence>
<dbReference type="EMBL" id="GG662495">
    <property type="protein sequence ID" value="EAS03245.3"/>
    <property type="molecule type" value="Genomic_DNA"/>
</dbReference>
<feature type="site" description="Transition state stabilizer" evidence="12">
    <location>
        <position position="77"/>
    </location>
</feature>
<evidence type="ECO:0000313" key="16">
    <source>
        <dbReference type="Proteomes" id="UP000009168"/>
    </source>
</evidence>
<dbReference type="MEROPS" id="C12.005"/>
<dbReference type="GO" id="GO:0016579">
    <property type="term" value="P:protein deubiquitination"/>
    <property type="evidence" value="ECO:0007669"/>
    <property type="project" value="InterPro"/>
</dbReference>
<evidence type="ECO:0000259" key="14">
    <source>
        <dbReference type="PROSITE" id="PS52048"/>
    </source>
</evidence>
<keyword evidence="8" id="KW-0539">Nucleus</keyword>
<gene>
    <name evidence="15" type="ORF">TTHERM_00535810</name>
</gene>
<evidence type="ECO:0000256" key="4">
    <source>
        <dbReference type="ARBA" id="ARBA00022670"/>
    </source>
</evidence>
<evidence type="ECO:0000256" key="13">
    <source>
        <dbReference type="RuleBase" id="RU361215"/>
    </source>
</evidence>
<evidence type="ECO:0000256" key="11">
    <source>
        <dbReference type="PIRSR" id="PIRSR038120-2"/>
    </source>
</evidence>
<dbReference type="FunCoup" id="I7LX13">
    <property type="interactions" value="416"/>
</dbReference>
<dbReference type="Proteomes" id="UP000009168">
    <property type="component" value="Unassembled WGS sequence"/>
</dbReference>
<evidence type="ECO:0000256" key="3">
    <source>
        <dbReference type="ARBA" id="ARBA00009326"/>
    </source>
</evidence>
<dbReference type="KEGG" id="tet:TTHERM_00535810"/>
<dbReference type="Gene3D" id="1.20.58.860">
    <property type="match status" value="1"/>
</dbReference>
<dbReference type="FunFam" id="3.40.532.10:FF:000003">
    <property type="entry name" value="Ubiquitin carboxyl-terminal hydrolase"/>
    <property type="match status" value="1"/>
</dbReference>
<dbReference type="GO" id="GO:0006511">
    <property type="term" value="P:ubiquitin-dependent protein catabolic process"/>
    <property type="evidence" value="ECO:0007669"/>
    <property type="project" value="UniProtKB-UniRule"/>
</dbReference>